<accession>A0AC61Y713</accession>
<keyword evidence="2" id="KW-1185">Reference proteome</keyword>
<sequence>MKDIEIKINEIKNEREEYNLKIPLPINEKNIENFKKKFKVFFDLEVDKDYLSFFKICNGLEENGFIIFSSNNHIVNKVYYGIFENNEFFHEQDEEDKKYILFATSGQDLFVFNKEKSQYQLLDRYTGDVYNEYESFNDMLLYILKLMLNEEVA</sequence>
<organism evidence="1 2">
    <name type="scientific">Mesonia oceanica</name>
    <dbReference type="NCBI Taxonomy" id="2687242"/>
    <lineage>
        <taxon>Bacteria</taxon>
        <taxon>Pseudomonadati</taxon>
        <taxon>Bacteroidota</taxon>
        <taxon>Flavobacteriia</taxon>
        <taxon>Flavobacteriales</taxon>
        <taxon>Flavobacteriaceae</taxon>
        <taxon>Mesonia</taxon>
    </lineage>
</organism>
<dbReference type="Proteomes" id="UP000356253">
    <property type="component" value="Unassembled WGS sequence"/>
</dbReference>
<evidence type="ECO:0000313" key="1">
    <source>
        <dbReference type="EMBL" id="VVV00296.1"/>
    </source>
</evidence>
<dbReference type="EMBL" id="CABVMM010000005">
    <property type="protein sequence ID" value="VVV00296.1"/>
    <property type="molecule type" value="Genomic_DNA"/>
</dbReference>
<comment type="caution">
    <text evidence="1">The sequence shown here is derived from an EMBL/GenBank/DDBJ whole genome shotgun (WGS) entry which is preliminary data.</text>
</comment>
<reference evidence="1" key="1">
    <citation type="submission" date="2019-09" db="EMBL/GenBank/DDBJ databases">
        <authorList>
            <person name="Rodrigo-Torres L."/>
            <person name="Arahal R. D."/>
            <person name="Lucena T."/>
        </authorList>
    </citation>
    <scope>NUCLEOTIDE SEQUENCE</scope>
    <source>
        <strain evidence="1">ISS653</strain>
    </source>
</reference>
<gene>
    <name evidence="1" type="ORF">FVB9532_01565</name>
</gene>
<evidence type="ECO:0000313" key="2">
    <source>
        <dbReference type="Proteomes" id="UP000356253"/>
    </source>
</evidence>
<name>A0AC61Y713_9FLAO</name>
<proteinExistence type="predicted"/>
<protein>
    <submittedName>
        <fullName evidence="1">Uncharacterized protein</fullName>
    </submittedName>
</protein>